<protein>
    <submittedName>
        <fullName evidence="1">Uncharacterized protein</fullName>
    </submittedName>
</protein>
<keyword evidence="2" id="KW-1185">Reference proteome</keyword>
<name>A0AAV6RG82_SOLSE</name>
<accession>A0AAV6RG82</accession>
<reference evidence="1 2" key="1">
    <citation type="journal article" date="2021" name="Sci. Rep.">
        <title>Chromosome anchoring in Senegalese sole (Solea senegalensis) reveals sex-associated markers and genome rearrangements in flatfish.</title>
        <authorList>
            <person name="Guerrero-Cozar I."/>
            <person name="Gomez-Garrido J."/>
            <person name="Berbel C."/>
            <person name="Martinez-Blanch J.F."/>
            <person name="Alioto T."/>
            <person name="Claros M.G."/>
            <person name="Gagnaire P.A."/>
            <person name="Manchado M."/>
        </authorList>
    </citation>
    <scope>NUCLEOTIDE SEQUENCE [LARGE SCALE GENOMIC DNA]</scope>
    <source>
        <strain evidence="1">Sse05_10M</strain>
    </source>
</reference>
<organism evidence="1 2">
    <name type="scientific">Solea senegalensis</name>
    <name type="common">Senegalese sole</name>
    <dbReference type="NCBI Taxonomy" id="28829"/>
    <lineage>
        <taxon>Eukaryota</taxon>
        <taxon>Metazoa</taxon>
        <taxon>Chordata</taxon>
        <taxon>Craniata</taxon>
        <taxon>Vertebrata</taxon>
        <taxon>Euteleostomi</taxon>
        <taxon>Actinopterygii</taxon>
        <taxon>Neopterygii</taxon>
        <taxon>Teleostei</taxon>
        <taxon>Neoteleostei</taxon>
        <taxon>Acanthomorphata</taxon>
        <taxon>Carangaria</taxon>
        <taxon>Pleuronectiformes</taxon>
        <taxon>Pleuronectoidei</taxon>
        <taxon>Soleidae</taxon>
        <taxon>Solea</taxon>
    </lineage>
</organism>
<comment type="caution">
    <text evidence="1">The sequence shown here is derived from an EMBL/GenBank/DDBJ whole genome shotgun (WGS) entry which is preliminary data.</text>
</comment>
<dbReference type="Proteomes" id="UP000693946">
    <property type="component" value="Linkage Group LG19"/>
</dbReference>
<proteinExistence type="predicted"/>
<gene>
    <name evidence="1" type="ORF">JOB18_008898</name>
</gene>
<evidence type="ECO:0000313" key="2">
    <source>
        <dbReference type="Proteomes" id="UP000693946"/>
    </source>
</evidence>
<dbReference type="EMBL" id="JAGKHQ010000011">
    <property type="protein sequence ID" value="KAG7504446.1"/>
    <property type="molecule type" value="Genomic_DNA"/>
</dbReference>
<dbReference type="AlphaFoldDB" id="A0AAV6RG82"/>
<sequence length="175" mass="20219">MDERAGQQKDIVIRTSSSSSLLIGSSSQSEYDEREQQQQQSILTCITKTHIDKERNEGVTVDEEHHLREPWAQFSLLFHAAVNVPKKKLVFIFEGIQFHSSWIKDESGDAEEPAEQVQMLNLYQKFHPLTCSLQHSTDDRDQTVIETYVWPLFGCLRSTICSILVKVMFYINRVV</sequence>
<evidence type="ECO:0000313" key="1">
    <source>
        <dbReference type="EMBL" id="KAG7504446.1"/>
    </source>
</evidence>